<keyword evidence="2" id="KW-1185">Reference proteome</keyword>
<sequence length="166" mass="17958">MTVNLLGTYGVVQRVVFHESTHSLLSGPRDKLREHAPVLRVLHASLATSLSLLSSLSMSEKLAKLRRVGAVNLLETYGVVPQVVFQVSTHSLLSGPCEKHFEHALILRALRAFLATSSLCASEKLATLRTKKEDLVGEVYTSPVSLSPQANLVLAAHAPSMTHTPT</sequence>
<protein>
    <submittedName>
        <fullName evidence="1">Uncharacterized protein</fullName>
    </submittedName>
</protein>
<evidence type="ECO:0000313" key="1">
    <source>
        <dbReference type="EMBL" id="KZP08044.1"/>
    </source>
</evidence>
<accession>A0A165WZ58</accession>
<reference evidence="1 2" key="1">
    <citation type="journal article" date="2016" name="Mol. Biol. Evol.">
        <title>Comparative Genomics of Early-Diverging Mushroom-Forming Fungi Provides Insights into the Origins of Lignocellulose Decay Capabilities.</title>
        <authorList>
            <person name="Nagy L.G."/>
            <person name="Riley R."/>
            <person name="Tritt A."/>
            <person name="Adam C."/>
            <person name="Daum C."/>
            <person name="Floudas D."/>
            <person name="Sun H."/>
            <person name="Yadav J.S."/>
            <person name="Pangilinan J."/>
            <person name="Larsson K.H."/>
            <person name="Matsuura K."/>
            <person name="Barry K."/>
            <person name="Labutti K."/>
            <person name="Kuo R."/>
            <person name="Ohm R.A."/>
            <person name="Bhattacharya S.S."/>
            <person name="Shirouzu T."/>
            <person name="Yoshinaga Y."/>
            <person name="Martin F.M."/>
            <person name="Grigoriev I.V."/>
            <person name="Hibbett D.S."/>
        </authorList>
    </citation>
    <scope>NUCLEOTIDE SEQUENCE [LARGE SCALE GENOMIC DNA]</scope>
    <source>
        <strain evidence="1 2">CBS 109695</strain>
    </source>
</reference>
<organism evidence="1 2">
    <name type="scientific">Athelia psychrophila</name>
    <dbReference type="NCBI Taxonomy" id="1759441"/>
    <lineage>
        <taxon>Eukaryota</taxon>
        <taxon>Fungi</taxon>
        <taxon>Dikarya</taxon>
        <taxon>Basidiomycota</taxon>
        <taxon>Agaricomycotina</taxon>
        <taxon>Agaricomycetes</taxon>
        <taxon>Agaricomycetidae</taxon>
        <taxon>Atheliales</taxon>
        <taxon>Atheliaceae</taxon>
        <taxon>Athelia</taxon>
    </lineage>
</organism>
<name>A0A165WZ58_9AGAM</name>
<gene>
    <name evidence="1" type="ORF">FIBSPDRAFT_965120</name>
</gene>
<evidence type="ECO:0000313" key="2">
    <source>
        <dbReference type="Proteomes" id="UP000076532"/>
    </source>
</evidence>
<dbReference type="EMBL" id="KV417732">
    <property type="protein sequence ID" value="KZP08044.1"/>
    <property type="molecule type" value="Genomic_DNA"/>
</dbReference>
<dbReference type="Proteomes" id="UP000076532">
    <property type="component" value="Unassembled WGS sequence"/>
</dbReference>
<proteinExistence type="predicted"/>
<dbReference type="AlphaFoldDB" id="A0A165WZ58"/>